<dbReference type="Proteomes" id="UP000736335">
    <property type="component" value="Unassembled WGS sequence"/>
</dbReference>
<dbReference type="Pfam" id="PF07992">
    <property type="entry name" value="Pyr_redox_2"/>
    <property type="match status" value="1"/>
</dbReference>
<accession>A0A9P6L7F3</accession>
<evidence type="ECO:0000259" key="5">
    <source>
        <dbReference type="Pfam" id="PF07992"/>
    </source>
</evidence>
<keyword evidence="7" id="KW-1185">Reference proteome</keyword>
<dbReference type="InterPro" id="IPR023753">
    <property type="entry name" value="FAD/NAD-binding_dom"/>
</dbReference>
<evidence type="ECO:0000313" key="6">
    <source>
        <dbReference type="EMBL" id="KAF9786658.1"/>
    </source>
</evidence>
<dbReference type="GO" id="GO:0050660">
    <property type="term" value="F:flavin adenine dinucleotide binding"/>
    <property type="evidence" value="ECO:0007669"/>
    <property type="project" value="TreeGrafter"/>
</dbReference>
<dbReference type="OrthoDB" id="202203at2759"/>
<evidence type="ECO:0000256" key="2">
    <source>
        <dbReference type="ARBA" id="ARBA00022630"/>
    </source>
</evidence>
<dbReference type="PANTHER" id="PTHR43735">
    <property type="entry name" value="APOPTOSIS-INDUCING FACTOR 1"/>
    <property type="match status" value="1"/>
</dbReference>
<dbReference type="PRINTS" id="PR00411">
    <property type="entry name" value="PNDRDTASEI"/>
</dbReference>
<name>A0A9P6L7F3_9AGAM</name>
<feature type="domain" description="FAD/NAD(P)-binding" evidence="5">
    <location>
        <begin position="9"/>
        <end position="294"/>
    </location>
</feature>
<evidence type="ECO:0000256" key="1">
    <source>
        <dbReference type="ARBA" id="ARBA00006442"/>
    </source>
</evidence>
<dbReference type="PRINTS" id="PR00368">
    <property type="entry name" value="FADPNR"/>
</dbReference>
<evidence type="ECO:0000256" key="4">
    <source>
        <dbReference type="ARBA" id="ARBA00023002"/>
    </source>
</evidence>
<keyword evidence="2" id="KW-0285">Flavoprotein</keyword>
<dbReference type="AlphaFoldDB" id="A0A9P6L7F3"/>
<keyword evidence="3" id="KW-0274">FAD</keyword>
<evidence type="ECO:0000313" key="7">
    <source>
        <dbReference type="Proteomes" id="UP000736335"/>
    </source>
</evidence>
<organism evidence="6 7">
    <name type="scientific">Thelephora terrestris</name>
    <dbReference type="NCBI Taxonomy" id="56493"/>
    <lineage>
        <taxon>Eukaryota</taxon>
        <taxon>Fungi</taxon>
        <taxon>Dikarya</taxon>
        <taxon>Basidiomycota</taxon>
        <taxon>Agaricomycotina</taxon>
        <taxon>Agaricomycetes</taxon>
        <taxon>Thelephorales</taxon>
        <taxon>Thelephoraceae</taxon>
        <taxon>Thelephora</taxon>
    </lineage>
</organism>
<dbReference type="InterPro" id="IPR036188">
    <property type="entry name" value="FAD/NAD-bd_sf"/>
</dbReference>
<comment type="similarity">
    <text evidence="1">Belongs to the FAD-dependent oxidoreductase family.</text>
</comment>
<dbReference type="EMBL" id="WIUZ02000005">
    <property type="protein sequence ID" value="KAF9786658.1"/>
    <property type="molecule type" value="Genomic_DNA"/>
</dbReference>
<dbReference type="GO" id="GO:0005737">
    <property type="term" value="C:cytoplasm"/>
    <property type="evidence" value="ECO:0007669"/>
    <property type="project" value="TreeGrafter"/>
</dbReference>
<reference evidence="6" key="1">
    <citation type="journal article" date="2020" name="Nat. Commun.">
        <title>Large-scale genome sequencing of mycorrhizal fungi provides insights into the early evolution of symbiotic traits.</title>
        <authorList>
            <person name="Miyauchi S."/>
            <person name="Kiss E."/>
            <person name="Kuo A."/>
            <person name="Drula E."/>
            <person name="Kohler A."/>
            <person name="Sanchez-Garcia M."/>
            <person name="Morin E."/>
            <person name="Andreopoulos B."/>
            <person name="Barry K.W."/>
            <person name="Bonito G."/>
            <person name="Buee M."/>
            <person name="Carver A."/>
            <person name="Chen C."/>
            <person name="Cichocki N."/>
            <person name="Clum A."/>
            <person name="Culley D."/>
            <person name="Crous P.W."/>
            <person name="Fauchery L."/>
            <person name="Girlanda M."/>
            <person name="Hayes R.D."/>
            <person name="Keri Z."/>
            <person name="LaButti K."/>
            <person name="Lipzen A."/>
            <person name="Lombard V."/>
            <person name="Magnuson J."/>
            <person name="Maillard F."/>
            <person name="Murat C."/>
            <person name="Nolan M."/>
            <person name="Ohm R.A."/>
            <person name="Pangilinan J."/>
            <person name="Pereira M.F."/>
            <person name="Perotto S."/>
            <person name="Peter M."/>
            <person name="Pfister S."/>
            <person name="Riley R."/>
            <person name="Sitrit Y."/>
            <person name="Stielow J.B."/>
            <person name="Szollosi G."/>
            <person name="Zifcakova L."/>
            <person name="Stursova M."/>
            <person name="Spatafora J.W."/>
            <person name="Tedersoo L."/>
            <person name="Vaario L.M."/>
            <person name="Yamada A."/>
            <person name="Yan M."/>
            <person name="Wang P."/>
            <person name="Xu J."/>
            <person name="Bruns T."/>
            <person name="Baldrian P."/>
            <person name="Vilgalys R."/>
            <person name="Dunand C."/>
            <person name="Henrissat B."/>
            <person name="Grigoriev I.V."/>
            <person name="Hibbett D."/>
            <person name="Nagy L.G."/>
            <person name="Martin F.M."/>
        </authorList>
    </citation>
    <scope>NUCLEOTIDE SEQUENCE</scope>
    <source>
        <strain evidence="6">UH-Tt-Lm1</strain>
    </source>
</reference>
<gene>
    <name evidence="6" type="ORF">BJ322DRAFT_1051190</name>
</gene>
<proteinExistence type="inferred from homology"/>
<dbReference type="PANTHER" id="PTHR43735:SF3">
    <property type="entry name" value="FERROPTOSIS SUPPRESSOR PROTEIN 1"/>
    <property type="match status" value="1"/>
</dbReference>
<dbReference type="Gene3D" id="3.50.50.100">
    <property type="match status" value="1"/>
</dbReference>
<dbReference type="GO" id="GO:0004174">
    <property type="term" value="F:electron-transferring-flavoprotein dehydrogenase activity"/>
    <property type="evidence" value="ECO:0007669"/>
    <property type="project" value="TreeGrafter"/>
</dbReference>
<protein>
    <recommendedName>
        <fullName evidence="5">FAD/NAD(P)-binding domain-containing protein</fullName>
    </recommendedName>
</protein>
<dbReference type="SUPFAM" id="SSF51905">
    <property type="entry name" value="FAD/NAD(P)-binding domain"/>
    <property type="match status" value="1"/>
</dbReference>
<reference evidence="6" key="2">
    <citation type="submission" date="2020-11" db="EMBL/GenBank/DDBJ databases">
        <authorList>
            <consortium name="DOE Joint Genome Institute"/>
            <person name="Kuo A."/>
            <person name="Miyauchi S."/>
            <person name="Kiss E."/>
            <person name="Drula E."/>
            <person name="Kohler A."/>
            <person name="Sanchez-Garcia M."/>
            <person name="Andreopoulos B."/>
            <person name="Barry K.W."/>
            <person name="Bonito G."/>
            <person name="Buee M."/>
            <person name="Carver A."/>
            <person name="Chen C."/>
            <person name="Cichocki N."/>
            <person name="Clum A."/>
            <person name="Culley D."/>
            <person name="Crous P.W."/>
            <person name="Fauchery L."/>
            <person name="Girlanda M."/>
            <person name="Hayes R."/>
            <person name="Keri Z."/>
            <person name="Labutti K."/>
            <person name="Lipzen A."/>
            <person name="Lombard V."/>
            <person name="Magnuson J."/>
            <person name="Maillard F."/>
            <person name="Morin E."/>
            <person name="Murat C."/>
            <person name="Nolan M."/>
            <person name="Ohm R."/>
            <person name="Pangilinan J."/>
            <person name="Pereira M."/>
            <person name="Perotto S."/>
            <person name="Peter M."/>
            <person name="Riley R."/>
            <person name="Sitrit Y."/>
            <person name="Stielow B."/>
            <person name="Szollosi G."/>
            <person name="Zifcakova L."/>
            <person name="Stursova M."/>
            <person name="Spatafora J.W."/>
            <person name="Tedersoo L."/>
            <person name="Vaario L.-M."/>
            <person name="Yamada A."/>
            <person name="Yan M."/>
            <person name="Wang P."/>
            <person name="Xu J."/>
            <person name="Bruns T."/>
            <person name="Baldrian P."/>
            <person name="Vilgalys R."/>
            <person name="Henrissat B."/>
            <person name="Grigoriev I.V."/>
            <person name="Hibbett D."/>
            <person name="Nagy L.G."/>
            <person name="Martin F.M."/>
        </authorList>
    </citation>
    <scope>NUCLEOTIDE SEQUENCE</scope>
    <source>
        <strain evidence="6">UH-Tt-Lm1</strain>
    </source>
</reference>
<sequence>MSTPTPTKNVVVLGGGGAGVAVALALSKKLNHTRYNLILVDMRPHMVWLPAGARMVVTHDEAFTDTAVFPYDKVFPLGRGTFKLGKVVTINEAEDQRGGELEFENGETLGYEVLAVCAGSHWPGPLNFPSSRDQLDRFVGEWGTKFKEAKDILLVGAGAVGLELSGELRDRYPTKQITIVHSQTLVLNQTYPVKFREMVGKLFEARNIEFVLNDVVETFPNSDSGEVGLKSGRKLQADLIVRTSGPRPNTEFLASSLGEDILNEEKFVHVSPQLQVVNHPSVFAAGDIVEWEEEKQFGKAAGQAVIVADNIMSYLAGKPLKKRYTGWPEIIILTNGKSSGAAYLPMLWGLVLGPLFARMIKSKSLFLGSVRSRMGR</sequence>
<comment type="caution">
    <text evidence="6">The sequence shown here is derived from an EMBL/GenBank/DDBJ whole genome shotgun (WGS) entry which is preliminary data.</text>
</comment>
<evidence type="ECO:0000256" key="3">
    <source>
        <dbReference type="ARBA" id="ARBA00022827"/>
    </source>
</evidence>
<keyword evidence="4" id="KW-0560">Oxidoreductase</keyword>